<name>F2U3U4_SALR5</name>
<dbReference type="KEGG" id="sre:PTSG_02956"/>
<proteinExistence type="predicted"/>
<evidence type="ECO:0000313" key="1">
    <source>
        <dbReference type="EMBL" id="EGD82288.1"/>
    </source>
</evidence>
<protein>
    <submittedName>
        <fullName evidence="1">Uncharacterized protein</fullName>
    </submittedName>
</protein>
<keyword evidence="2" id="KW-1185">Reference proteome</keyword>
<sequence length="514" mass="54768">MPWARRLWRTAALSLATDFKTFSGRGISATVDSMPIVIGMPIAIAMHVVRQTMHEDDETRGYTVVACSADDNLLPGLCEVSLTRASPKAKRDAAPAAYTSTARPWPCSRATGRALRGPLGAEIGIDGVFAAACRRWRRKGEAVAIVGDGINIESADVVLMIKDNLLAGGVFWPCTYRARPCGHPLVVASGHLSSDANDGVHAILQITSAHVSEIQSIATAATSSPSPVRLWHHFGEGHGFIGTISVSASREQHLLVPEACVLGGVQPDLLLLHVAARVPDPHSPLATGRSCSLPEHARLAALTQHNAGQYSFESATCARDAKHVLLYGRASRCRLRIVCSASTWPTQRPSQSALLAIKARCLEPFPLSPATRTCPIDLSSVAKLQRAVRMFPATVSAAVQDARTDTPLPLLSFPASKQFLWEAAWYMLTVALVSGKDAAQLLLGVGDNNESVVIMLVLGVLADCDMVQEVRQSRNLAGWTSFRLLLLLNDNTLSGNGLAARVQQRAAAAAAGGL</sequence>
<evidence type="ECO:0000313" key="2">
    <source>
        <dbReference type="Proteomes" id="UP000007799"/>
    </source>
</evidence>
<dbReference type="Proteomes" id="UP000007799">
    <property type="component" value="Unassembled WGS sequence"/>
</dbReference>
<organism evidence="2">
    <name type="scientific">Salpingoeca rosetta (strain ATCC 50818 / BSB-021)</name>
    <dbReference type="NCBI Taxonomy" id="946362"/>
    <lineage>
        <taxon>Eukaryota</taxon>
        <taxon>Choanoflagellata</taxon>
        <taxon>Craspedida</taxon>
        <taxon>Salpingoecidae</taxon>
        <taxon>Salpingoeca</taxon>
    </lineage>
</organism>
<dbReference type="AlphaFoldDB" id="F2U3U4"/>
<dbReference type="InParanoid" id="F2U3U4"/>
<gene>
    <name evidence="1" type="ORF">PTSG_02956</name>
</gene>
<dbReference type="GeneID" id="16077056"/>
<dbReference type="RefSeq" id="XP_004996471.1">
    <property type="nucleotide sequence ID" value="XM_004996414.1"/>
</dbReference>
<accession>F2U3U4</accession>
<reference evidence="1" key="1">
    <citation type="submission" date="2009-08" db="EMBL/GenBank/DDBJ databases">
        <title>Annotation of Salpingoeca rosetta.</title>
        <authorList>
            <consortium name="The Broad Institute Genome Sequencing Platform"/>
            <person name="Russ C."/>
            <person name="Cuomo C."/>
            <person name="Burger G."/>
            <person name="Gray M.W."/>
            <person name="Holland P.W.H."/>
            <person name="King N."/>
            <person name="Lang F.B.F."/>
            <person name="Roger A.J."/>
            <person name="Ruiz-Trillo I."/>
            <person name="Young S.K."/>
            <person name="Zeng Q."/>
            <person name="Gargeya S."/>
            <person name="Alvarado L."/>
            <person name="Berlin A."/>
            <person name="Chapman S.B."/>
            <person name="Chen Z."/>
            <person name="Freedman E."/>
            <person name="Gellesch M."/>
            <person name="Goldberg J."/>
            <person name="Griggs A."/>
            <person name="Gujja S."/>
            <person name="Heilman E."/>
            <person name="Heiman D."/>
            <person name="Howarth C."/>
            <person name="Mehta T."/>
            <person name="Neiman D."/>
            <person name="Pearson M."/>
            <person name="Roberts A."/>
            <person name="Saif S."/>
            <person name="Shea T."/>
            <person name="Shenoy N."/>
            <person name="Sisk P."/>
            <person name="Stolte C."/>
            <person name="Sykes S."/>
            <person name="White J."/>
            <person name="Yandava C."/>
            <person name="Haas B."/>
            <person name="Nusbaum C."/>
            <person name="Birren B."/>
        </authorList>
    </citation>
    <scope>NUCLEOTIDE SEQUENCE [LARGE SCALE GENOMIC DNA]</scope>
    <source>
        <strain evidence="1">ATCC 50818</strain>
    </source>
</reference>
<dbReference type="EMBL" id="GL832960">
    <property type="protein sequence ID" value="EGD82288.1"/>
    <property type="molecule type" value="Genomic_DNA"/>
</dbReference>